<reference evidence="2 3" key="1">
    <citation type="submission" date="2017-07" db="EMBL/GenBank/DDBJ databases">
        <title>Leptospira spp. isolated from tropical soils.</title>
        <authorList>
            <person name="Thibeaux R."/>
            <person name="Iraola G."/>
            <person name="Ferres I."/>
            <person name="Bierque E."/>
            <person name="Girault D."/>
            <person name="Soupe-Gilbert M.-E."/>
            <person name="Picardeau M."/>
            <person name="Goarant C."/>
        </authorList>
    </citation>
    <scope>NUCLEOTIDE SEQUENCE [LARGE SCALE GENOMIC DNA]</scope>
    <source>
        <strain evidence="2 3">FH4-C-A1</strain>
    </source>
</reference>
<dbReference type="EMBL" id="NPDS01000002">
    <property type="protein sequence ID" value="PJZ58004.1"/>
    <property type="molecule type" value="Genomic_DNA"/>
</dbReference>
<evidence type="ECO:0000313" key="3">
    <source>
        <dbReference type="Proteomes" id="UP000231879"/>
    </source>
</evidence>
<keyword evidence="3" id="KW-1185">Reference proteome</keyword>
<sequence>MYLRTSGIGSAIGFEMERKTSLKKSETSDDEFGIREWIKTLQYLFASGFFSGIVWTDLDLKTVFHPSFYYAAFLFPGIAFCFVFYLILKWLPKRNFPFVLFCVLTNLLFLVSVSLYALSNSFVEHHLYEKIDSSFIAQNIVFLKFFRFFLILAASSFLEIKIIEHTTGFKLEIRYVFFIALVSGFLAVAVFFENADWVRNFLDFFRLKSEENSEFYDSSVITIRFACFVWTIIHGCLAVVLIWVGDEEPESDFLPVNPDS</sequence>
<feature type="transmembrane region" description="Helical" evidence="1">
    <location>
        <begin position="221"/>
        <end position="244"/>
    </location>
</feature>
<evidence type="ECO:0000256" key="1">
    <source>
        <dbReference type="SAM" id="Phobius"/>
    </source>
</evidence>
<keyword evidence="1" id="KW-0812">Transmembrane</keyword>
<keyword evidence="1" id="KW-1133">Transmembrane helix</keyword>
<protein>
    <submittedName>
        <fullName evidence="2">Uncharacterized protein</fullName>
    </submittedName>
</protein>
<feature type="transmembrane region" description="Helical" evidence="1">
    <location>
        <begin position="95"/>
        <end position="116"/>
    </location>
</feature>
<feature type="transmembrane region" description="Helical" evidence="1">
    <location>
        <begin position="175"/>
        <end position="192"/>
    </location>
</feature>
<organism evidence="2 3">
    <name type="scientific">Leptospira barantonii</name>
    <dbReference type="NCBI Taxonomy" id="2023184"/>
    <lineage>
        <taxon>Bacteria</taxon>
        <taxon>Pseudomonadati</taxon>
        <taxon>Spirochaetota</taxon>
        <taxon>Spirochaetia</taxon>
        <taxon>Leptospirales</taxon>
        <taxon>Leptospiraceae</taxon>
        <taxon>Leptospira</taxon>
    </lineage>
</organism>
<feature type="transmembrane region" description="Helical" evidence="1">
    <location>
        <begin position="68"/>
        <end position="88"/>
    </location>
</feature>
<proteinExistence type="predicted"/>
<accession>A0ABX4NP12</accession>
<dbReference type="Proteomes" id="UP000231879">
    <property type="component" value="Unassembled WGS sequence"/>
</dbReference>
<gene>
    <name evidence="2" type="ORF">CH367_06320</name>
</gene>
<feature type="transmembrane region" description="Helical" evidence="1">
    <location>
        <begin position="136"/>
        <end position="154"/>
    </location>
</feature>
<keyword evidence="1" id="KW-0472">Membrane</keyword>
<name>A0ABX4NP12_9LEPT</name>
<comment type="caution">
    <text evidence="2">The sequence shown here is derived from an EMBL/GenBank/DDBJ whole genome shotgun (WGS) entry which is preliminary data.</text>
</comment>
<evidence type="ECO:0000313" key="2">
    <source>
        <dbReference type="EMBL" id="PJZ58004.1"/>
    </source>
</evidence>